<feature type="domain" description="MAM" evidence="5">
    <location>
        <begin position="92"/>
        <end position="248"/>
    </location>
</feature>
<keyword evidence="7" id="KW-1185">Reference proteome</keyword>
<dbReference type="SUPFAM" id="SSF57424">
    <property type="entry name" value="LDL receptor-like module"/>
    <property type="match status" value="2"/>
</dbReference>
<sequence>MTKQKHDIWLLLVSDSGTLKMYLRSGPMEEDLMFNSNSSGRSWISFSQSVERNKPFQLLIEAETNNRGFIAIDDISVTPGLCRVNETSLGFVGCSFENGTCGWEDISVGQFQWMTGRNASENLGPSVDHTVGTELGWYLAVNSDRGDQNSPAAVQSPTMKQASATCTLQFYYNMFGEDIKELSVVLKEGSRTTTLWWLSGSHGDLWRHGEVMVGRMPQDFTILFEASRTFTKPGHIAIDDIDFTNCTLPKPQPLCPENMFTCNNSVCVEHNRVCDFSDDCGDWSDENNCESQGVVERCSFEQGLCSWADSDVDTPGAQWTHHKVQEAWPNHGPPRDHTQNSDAGHYVIPGTHLTERGQTSEMFSKTLLPSSNCTVRFFFFSLDDAAARLTAQSRTLRSGSDDSVLWLSENSQSYSWRRAEVTFSSSDNSKIVFRYERGEGHRGLVALDDISFSRECVFDPDNNKLPDTSPTSVPLTSSNTPTSPATPSTSIAPTHPCPDNEFFCWRSSGEVCIPETLQCDYHLDCPQGEDEDGCGQCTFESNQCQWADTSDGQSSWQREKAGNDSEPSTDHTTGTGYYMRVNFSQGSTQVEARLQSPPLPPSSLYCQILFHFHISAESAGSLRVLMQQAEGSEAILWSRSHNTVSHWTQEHLFLGPHQQHYKVWFSSTNQVNQTAGDHIVAVDDISFLNCEKSYQPPALSSSSCSFEEDLCVWVKGAEDELYWLSRSGPTETPNTGPAGDHTTGKGKYLYIKSSPPSVKGNKAQLKSPLLPPADKNGYCVTFWHHMFGATVGSLRMLLQTADPLKKTVVWQKSGNQGDEWQLVRIHVTLQKVHQVILEATVGGEAGDIAIDDISLISGLCPTSDMCDFEEGSCDWKQHTTDDFDWVRQSGSTLNPSTGPDSDHTTNTPTGHYYFLSSSAADRAGQTAEMSSPLYPAGKGACVQLWYHMYGKGMGMLNVYQQSEEGKQTLIFSQTGDQGQLWRFAQASLLPRTQPYRIVVEGVKAEPTEEGDMAFDDVQLTDAQCPPPGHCDFEINMCSWSNLGGEVDQEDWLRGRGASPNPNTGPSVDHTTNSTHGYYLYVDSSVGEWGDTSFLISDVFQPSTRGHCLTFWYHMYGDNVGTLRVYINDRKMHSGGYEEGTLKWIESGNKGDKWQEARVPIKHKEAFWFVFVYQRGMNTGGDVALDDITVLPGSCYSEPPVDPPGDDNDMSVGLAVGLTLLAGVIVAIFLFVLNMKRNTMNQPTIFSNDAIDQASVLDLFDCKIDGTQQGPESEFSFFNKMYDPSPHVTDSTVASSDA</sequence>
<dbReference type="Pfam" id="PF00629">
    <property type="entry name" value="MAM"/>
    <property type="match status" value="7"/>
</dbReference>
<dbReference type="PRINTS" id="PR00261">
    <property type="entry name" value="LDLRECEPTOR"/>
</dbReference>
<dbReference type="SMART" id="SM00137">
    <property type="entry name" value="MAM"/>
    <property type="match status" value="6"/>
</dbReference>
<feature type="disulfide bond" evidence="2">
    <location>
        <begin position="274"/>
        <end position="289"/>
    </location>
</feature>
<dbReference type="Ensembl" id="ENSDLAT00005059561.2">
    <property type="protein sequence ID" value="ENSDLAP00005056116.2"/>
    <property type="gene ID" value="ENSDLAG00005023866.2"/>
</dbReference>
<evidence type="ECO:0000256" key="3">
    <source>
        <dbReference type="SAM" id="MobiDB-lite"/>
    </source>
</evidence>
<dbReference type="Gene3D" id="2.60.120.200">
    <property type="match status" value="7"/>
</dbReference>
<dbReference type="InterPro" id="IPR000998">
    <property type="entry name" value="MAM_dom"/>
</dbReference>
<dbReference type="CDD" id="cd00112">
    <property type="entry name" value="LDLa"/>
    <property type="match status" value="2"/>
</dbReference>
<dbReference type="PROSITE" id="PS50068">
    <property type="entry name" value="LDLRA_2"/>
    <property type="match status" value="2"/>
</dbReference>
<dbReference type="InterPro" id="IPR051560">
    <property type="entry name" value="MAM_domain-containing"/>
</dbReference>
<dbReference type="PANTHER" id="PTHR23282">
    <property type="entry name" value="APICAL ENDOSOMAL GLYCOPROTEIN PRECURSOR"/>
    <property type="match status" value="1"/>
</dbReference>
<dbReference type="Proteomes" id="UP000694389">
    <property type="component" value="Unassembled WGS sequence"/>
</dbReference>
<feature type="domain" description="MAM" evidence="5">
    <location>
        <begin position="535"/>
        <end position="692"/>
    </location>
</feature>
<feature type="domain" description="MAM" evidence="5">
    <location>
        <begin position="702"/>
        <end position="862"/>
    </location>
</feature>
<dbReference type="CDD" id="cd06263">
    <property type="entry name" value="MAM"/>
    <property type="match status" value="6"/>
</dbReference>
<feature type="region of interest" description="Disordered" evidence="3">
    <location>
        <begin position="548"/>
        <end position="573"/>
    </location>
</feature>
<keyword evidence="4" id="KW-1133">Transmembrane helix</keyword>
<dbReference type="Pfam" id="PF00057">
    <property type="entry name" value="Ldl_recept_a"/>
    <property type="match status" value="1"/>
</dbReference>
<dbReference type="GeneTree" id="ENSGT00940000164732"/>
<evidence type="ECO:0000313" key="6">
    <source>
        <dbReference type="Ensembl" id="ENSDLAP00005056116.2"/>
    </source>
</evidence>
<dbReference type="Gene3D" id="4.10.400.10">
    <property type="entry name" value="Low-density Lipoprotein Receptor"/>
    <property type="match status" value="2"/>
</dbReference>
<feature type="disulfide bond" evidence="2">
    <location>
        <begin position="519"/>
        <end position="534"/>
    </location>
</feature>
<keyword evidence="1 2" id="KW-1015">Disulfide bond</keyword>
<proteinExistence type="predicted"/>
<dbReference type="PANTHER" id="PTHR23282:SF150">
    <property type="entry name" value="SI:CH211-106H4.4"/>
    <property type="match status" value="1"/>
</dbReference>
<organism evidence="6 7">
    <name type="scientific">Dicentrarchus labrax</name>
    <name type="common">European seabass</name>
    <name type="synonym">Morone labrax</name>
    <dbReference type="NCBI Taxonomy" id="13489"/>
    <lineage>
        <taxon>Eukaryota</taxon>
        <taxon>Metazoa</taxon>
        <taxon>Chordata</taxon>
        <taxon>Craniata</taxon>
        <taxon>Vertebrata</taxon>
        <taxon>Euteleostomi</taxon>
        <taxon>Actinopterygii</taxon>
        <taxon>Neopterygii</taxon>
        <taxon>Teleostei</taxon>
        <taxon>Neoteleostei</taxon>
        <taxon>Acanthomorphata</taxon>
        <taxon>Eupercaria</taxon>
        <taxon>Moronidae</taxon>
        <taxon>Dicentrarchus</taxon>
    </lineage>
</organism>
<feature type="disulfide bond" evidence="2">
    <location>
        <begin position="262"/>
        <end position="280"/>
    </location>
</feature>
<reference evidence="6" key="1">
    <citation type="submission" date="2025-08" db="UniProtKB">
        <authorList>
            <consortium name="Ensembl"/>
        </authorList>
    </citation>
    <scope>IDENTIFICATION</scope>
</reference>
<evidence type="ECO:0000256" key="1">
    <source>
        <dbReference type="ARBA" id="ARBA00023157"/>
    </source>
</evidence>
<feature type="domain" description="MAM" evidence="5">
    <location>
        <begin position="36"/>
        <end position="84"/>
    </location>
</feature>
<evidence type="ECO:0000313" key="7">
    <source>
        <dbReference type="Proteomes" id="UP000694389"/>
    </source>
</evidence>
<dbReference type="InterPro" id="IPR036055">
    <property type="entry name" value="LDL_receptor-like_sf"/>
</dbReference>
<feature type="region of interest" description="Disordered" evidence="3">
    <location>
        <begin position="726"/>
        <end position="746"/>
    </location>
</feature>
<feature type="region of interest" description="Disordered" evidence="3">
    <location>
        <begin position="461"/>
        <end position="492"/>
    </location>
</feature>
<evidence type="ECO:0000259" key="5">
    <source>
        <dbReference type="PROSITE" id="PS50060"/>
    </source>
</evidence>
<dbReference type="InterPro" id="IPR002172">
    <property type="entry name" value="LDrepeatLR_classA_rpt"/>
</dbReference>
<comment type="caution">
    <text evidence="2">Lacks conserved residue(s) required for the propagation of feature annotation.</text>
</comment>
<feature type="compositionally biased region" description="Low complexity" evidence="3">
    <location>
        <begin position="466"/>
        <end position="492"/>
    </location>
</feature>
<dbReference type="SMART" id="SM00192">
    <property type="entry name" value="LDLa"/>
    <property type="match status" value="2"/>
</dbReference>
<dbReference type="SUPFAM" id="SSF49899">
    <property type="entry name" value="Concanavalin A-like lectins/glucanases"/>
    <property type="match status" value="7"/>
</dbReference>
<feature type="domain" description="MAM" evidence="5">
    <location>
        <begin position="864"/>
        <end position="1026"/>
    </location>
</feature>
<evidence type="ECO:0000256" key="4">
    <source>
        <dbReference type="SAM" id="Phobius"/>
    </source>
</evidence>
<evidence type="ECO:0000256" key="2">
    <source>
        <dbReference type="PROSITE-ProRule" id="PRU00124"/>
    </source>
</evidence>
<feature type="transmembrane region" description="Helical" evidence="4">
    <location>
        <begin position="1211"/>
        <end position="1232"/>
    </location>
</feature>
<feature type="domain" description="MAM" evidence="5">
    <location>
        <begin position="296"/>
        <end position="458"/>
    </location>
</feature>
<dbReference type="InterPro" id="IPR013320">
    <property type="entry name" value="ConA-like_dom_sf"/>
</dbReference>
<feature type="region of interest" description="Disordered" evidence="3">
    <location>
        <begin position="887"/>
        <end position="909"/>
    </location>
</feature>
<feature type="disulfide bond" evidence="2">
    <location>
        <begin position="255"/>
        <end position="267"/>
    </location>
</feature>
<dbReference type="PROSITE" id="PS00740">
    <property type="entry name" value="MAM_1"/>
    <property type="match status" value="1"/>
</dbReference>
<reference evidence="6" key="2">
    <citation type="submission" date="2025-09" db="UniProtKB">
        <authorList>
            <consortium name="Ensembl"/>
        </authorList>
    </citation>
    <scope>IDENTIFICATION</scope>
</reference>
<feature type="compositionally biased region" description="Polar residues" evidence="3">
    <location>
        <begin position="888"/>
        <end position="909"/>
    </location>
</feature>
<accession>A0A8C4IGG5</accession>
<keyword evidence="4" id="KW-0472">Membrane</keyword>
<dbReference type="InterPro" id="IPR023415">
    <property type="entry name" value="LDLR_class-A_CS"/>
</dbReference>
<dbReference type="PROSITE" id="PS01209">
    <property type="entry name" value="LDLRA_1"/>
    <property type="match status" value="1"/>
</dbReference>
<protein>
    <recommendedName>
        <fullName evidence="5">MAM domain-containing protein</fullName>
    </recommendedName>
</protein>
<dbReference type="PROSITE" id="PS50060">
    <property type="entry name" value="MAM_2"/>
    <property type="match status" value="7"/>
</dbReference>
<dbReference type="GO" id="GO:0016020">
    <property type="term" value="C:membrane"/>
    <property type="evidence" value="ECO:0007669"/>
    <property type="project" value="InterPro"/>
</dbReference>
<name>A0A8C4IGG5_DICLA</name>
<feature type="domain" description="MAM" evidence="5">
    <location>
        <begin position="1028"/>
        <end position="1196"/>
    </location>
</feature>
<keyword evidence="4" id="KW-0812">Transmembrane</keyword>